<dbReference type="InterPro" id="IPR005064">
    <property type="entry name" value="BUG"/>
</dbReference>
<comment type="similarity">
    <text evidence="1">Belongs to the UPF0065 (bug) family.</text>
</comment>
<dbReference type="PANTHER" id="PTHR42928">
    <property type="entry name" value="TRICARBOXYLATE-BINDING PROTEIN"/>
    <property type="match status" value="1"/>
</dbReference>
<evidence type="ECO:0000256" key="1">
    <source>
        <dbReference type="ARBA" id="ARBA00006987"/>
    </source>
</evidence>
<sequence>MDNRPGAGGNIGSDAEARSARDSYTLPLATVATHGINASLYKNLPNDPVKDLAPVSLVASSPSVLEVNRLLPINSVSELIAYAKQNLANVEGLQCYTVAAW</sequence>
<evidence type="ECO:0000313" key="3">
    <source>
        <dbReference type="Proteomes" id="UP000077173"/>
    </source>
</evidence>
<dbReference type="Proteomes" id="UP000077173">
    <property type="component" value="Unassembled WGS sequence"/>
</dbReference>
<name>A0A176YI64_9BRAD</name>
<comment type="caution">
    <text evidence="2">The sequence shown here is derived from an EMBL/GenBank/DDBJ whole genome shotgun (WGS) entry which is preliminary data.</text>
</comment>
<organism evidence="2 3">
    <name type="scientific">Bradyrhizobium neotropicale</name>
    <dbReference type="NCBI Taxonomy" id="1497615"/>
    <lineage>
        <taxon>Bacteria</taxon>
        <taxon>Pseudomonadati</taxon>
        <taxon>Pseudomonadota</taxon>
        <taxon>Alphaproteobacteria</taxon>
        <taxon>Hyphomicrobiales</taxon>
        <taxon>Nitrobacteraceae</taxon>
        <taxon>Bradyrhizobium</taxon>
    </lineage>
</organism>
<dbReference type="InterPro" id="IPR042100">
    <property type="entry name" value="Bug_dom1"/>
</dbReference>
<dbReference type="Pfam" id="PF03401">
    <property type="entry name" value="TctC"/>
    <property type="match status" value="1"/>
</dbReference>
<protein>
    <submittedName>
        <fullName evidence="2">Uncharacterized protein</fullName>
    </submittedName>
</protein>
<dbReference type="Gene3D" id="3.40.190.10">
    <property type="entry name" value="Periplasmic binding protein-like II"/>
    <property type="match status" value="1"/>
</dbReference>
<gene>
    <name evidence="2" type="ORF">AXW67_32080</name>
</gene>
<evidence type="ECO:0000313" key="2">
    <source>
        <dbReference type="EMBL" id="OAF06414.1"/>
    </source>
</evidence>
<proteinExistence type="inferred from homology"/>
<keyword evidence="3" id="KW-1185">Reference proteome</keyword>
<dbReference type="AlphaFoldDB" id="A0A176YI64"/>
<accession>A0A176YI64</accession>
<reference evidence="2 3" key="1">
    <citation type="submission" date="2016-02" db="EMBL/GenBank/DDBJ databases">
        <title>Draft genome sequence of the strain BR 10247T Bradyrhizobium neotropicale isolated from nodules of Centrolobium paraense.</title>
        <authorList>
            <person name="Simoes-Araujo J.L."/>
            <person name="Barauna A.C."/>
            <person name="Silva K."/>
            <person name="Zilli J.E."/>
        </authorList>
    </citation>
    <scope>NUCLEOTIDE SEQUENCE [LARGE SCALE GENOMIC DNA]</scope>
    <source>
        <strain evidence="2 3">BR 10247</strain>
    </source>
</reference>
<dbReference type="Gene3D" id="3.40.190.150">
    <property type="entry name" value="Bordetella uptake gene, domain 1"/>
    <property type="match status" value="1"/>
</dbReference>
<dbReference type="EMBL" id="LSEF01000122">
    <property type="protein sequence ID" value="OAF06414.1"/>
    <property type="molecule type" value="Genomic_DNA"/>
</dbReference>
<dbReference type="PANTHER" id="PTHR42928:SF5">
    <property type="entry name" value="BLR1237 PROTEIN"/>
    <property type="match status" value="1"/>
</dbReference>